<feature type="non-terminal residue" evidence="2">
    <location>
        <position position="70"/>
    </location>
</feature>
<sequence>RLVHDSCFTACILLNGILISLILFKTPAYLRSFSIVLFYLSIVEVSTAICSLLIFRKVMGTSTHIIDSIR</sequence>
<feature type="transmembrane region" description="Helical" evidence="1">
    <location>
        <begin position="7"/>
        <end position="24"/>
    </location>
</feature>
<keyword evidence="1" id="KW-1133">Transmembrane helix</keyword>
<keyword evidence="3" id="KW-1185">Reference proteome</keyword>
<evidence type="ECO:0008006" key="4">
    <source>
        <dbReference type="Google" id="ProtNLM"/>
    </source>
</evidence>
<reference evidence="3" key="1">
    <citation type="submission" date="2022-10" db="EMBL/GenBank/DDBJ databases">
        <title>Genome assembly of Pristionchus species.</title>
        <authorList>
            <person name="Yoshida K."/>
            <person name="Sommer R.J."/>
        </authorList>
    </citation>
    <scope>NUCLEOTIDE SEQUENCE [LARGE SCALE GENOMIC DNA]</scope>
    <source>
        <strain evidence="3">RS5460</strain>
    </source>
</reference>
<evidence type="ECO:0000313" key="2">
    <source>
        <dbReference type="EMBL" id="GMR45410.1"/>
    </source>
</evidence>
<evidence type="ECO:0000313" key="3">
    <source>
        <dbReference type="Proteomes" id="UP001328107"/>
    </source>
</evidence>
<accession>A0AAN5CJ68</accession>
<proteinExistence type="predicted"/>
<dbReference type="Pfam" id="PF10317">
    <property type="entry name" value="7TM_GPCR_Srd"/>
    <property type="match status" value="1"/>
</dbReference>
<evidence type="ECO:0000256" key="1">
    <source>
        <dbReference type="SAM" id="Phobius"/>
    </source>
</evidence>
<keyword evidence="1" id="KW-0472">Membrane</keyword>
<protein>
    <recommendedName>
        <fullName evidence="4">G protein-coupled receptor</fullName>
    </recommendedName>
</protein>
<dbReference type="EMBL" id="BTRK01000004">
    <property type="protein sequence ID" value="GMR45410.1"/>
    <property type="molecule type" value="Genomic_DNA"/>
</dbReference>
<keyword evidence="1" id="KW-0812">Transmembrane</keyword>
<feature type="transmembrane region" description="Helical" evidence="1">
    <location>
        <begin position="36"/>
        <end position="55"/>
    </location>
</feature>
<dbReference type="AlphaFoldDB" id="A0AAN5CJ68"/>
<feature type="non-terminal residue" evidence="2">
    <location>
        <position position="1"/>
    </location>
</feature>
<gene>
    <name evidence="2" type="ORF">PMAYCL1PPCAC_15605</name>
</gene>
<organism evidence="2 3">
    <name type="scientific">Pristionchus mayeri</name>
    <dbReference type="NCBI Taxonomy" id="1317129"/>
    <lineage>
        <taxon>Eukaryota</taxon>
        <taxon>Metazoa</taxon>
        <taxon>Ecdysozoa</taxon>
        <taxon>Nematoda</taxon>
        <taxon>Chromadorea</taxon>
        <taxon>Rhabditida</taxon>
        <taxon>Rhabditina</taxon>
        <taxon>Diplogasteromorpha</taxon>
        <taxon>Diplogasteroidea</taxon>
        <taxon>Neodiplogasteridae</taxon>
        <taxon>Pristionchus</taxon>
    </lineage>
</organism>
<dbReference type="Proteomes" id="UP001328107">
    <property type="component" value="Unassembled WGS sequence"/>
</dbReference>
<comment type="caution">
    <text evidence="2">The sequence shown here is derived from an EMBL/GenBank/DDBJ whole genome shotgun (WGS) entry which is preliminary data.</text>
</comment>
<name>A0AAN5CJ68_9BILA</name>
<dbReference type="InterPro" id="IPR019421">
    <property type="entry name" value="7TM_GPCR_serpentine_rcpt_Srd"/>
</dbReference>